<dbReference type="Proteomes" id="UP000279600">
    <property type="component" value="Chromosome"/>
</dbReference>
<dbReference type="InterPro" id="IPR011991">
    <property type="entry name" value="ArsR-like_HTH"/>
</dbReference>
<dbReference type="SMART" id="SM00418">
    <property type="entry name" value="HTH_ARSR"/>
    <property type="match status" value="1"/>
</dbReference>
<feature type="domain" description="HTH arsR-type" evidence="4">
    <location>
        <begin position="8"/>
        <end position="106"/>
    </location>
</feature>
<dbReference type="AlphaFoldDB" id="A0A3S9MVD5"/>
<accession>A0A3S9MVD5</accession>
<evidence type="ECO:0000256" key="2">
    <source>
        <dbReference type="ARBA" id="ARBA00023125"/>
    </source>
</evidence>
<dbReference type="NCBIfam" id="NF033788">
    <property type="entry name" value="HTH_metalloreg"/>
    <property type="match status" value="1"/>
</dbReference>
<dbReference type="PANTHER" id="PTHR33154">
    <property type="entry name" value="TRANSCRIPTIONAL REGULATOR, ARSR FAMILY"/>
    <property type="match status" value="1"/>
</dbReference>
<proteinExistence type="predicted"/>
<evidence type="ECO:0000313" key="5">
    <source>
        <dbReference type="EMBL" id="AZQ43161.1"/>
    </source>
</evidence>
<keyword evidence="2" id="KW-0238">DNA-binding</keyword>
<dbReference type="PRINTS" id="PR00778">
    <property type="entry name" value="HTHARSR"/>
</dbReference>
<dbReference type="CDD" id="cd00090">
    <property type="entry name" value="HTH_ARSR"/>
    <property type="match status" value="1"/>
</dbReference>
<dbReference type="PANTHER" id="PTHR33154:SF15">
    <property type="entry name" value="REGULATORY PROTEIN ARSR"/>
    <property type="match status" value="1"/>
</dbReference>
<dbReference type="KEGG" id="noj:EJ995_02520"/>
<dbReference type="PROSITE" id="PS50987">
    <property type="entry name" value="HTH_ARSR_2"/>
    <property type="match status" value="1"/>
</dbReference>
<dbReference type="InterPro" id="IPR001845">
    <property type="entry name" value="HTH_ArsR_DNA-bd_dom"/>
</dbReference>
<keyword evidence="3" id="KW-0804">Transcription</keyword>
<evidence type="ECO:0000256" key="1">
    <source>
        <dbReference type="ARBA" id="ARBA00023015"/>
    </source>
</evidence>
<dbReference type="OrthoDB" id="9800049at2"/>
<keyword evidence="6" id="KW-1185">Reference proteome</keyword>
<name>A0A3S9MVD5_9FLAO</name>
<evidence type="ECO:0000259" key="4">
    <source>
        <dbReference type="PROSITE" id="PS50987"/>
    </source>
</evidence>
<dbReference type="SUPFAM" id="SSF46785">
    <property type="entry name" value="Winged helix' DNA-binding domain"/>
    <property type="match status" value="1"/>
</dbReference>
<dbReference type="InterPro" id="IPR051081">
    <property type="entry name" value="HTH_MetalResp_TranReg"/>
</dbReference>
<dbReference type="Pfam" id="PF01022">
    <property type="entry name" value="HTH_5"/>
    <property type="match status" value="1"/>
</dbReference>
<dbReference type="InterPro" id="IPR036390">
    <property type="entry name" value="WH_DNA-bd_sf"/>
</dbReference>
<organism evidence="5 6">
    <name type="scientific">Nonlabens ponticola</name>
    <dbReference type="NCBI Taxonomy" id="2496866"/>
    <lineage>
        <taxon>Bacteria</taxon>
        <taxon>Pseudomonadati</taxon>
        <taxon>Bacteroidota</taxon>
        <taxon>Flavobacteriia</taxon>
        <taxon>Flavobacteriales</taxon>
        <taxon>Flavobacteriaceae</taxon>
        <taxon>Nonlabens</taxon>
    </lineage>
</organism>
<evidence type="ECO:0000313" key="6">
    <source>
        <dbReference type="Proteomes" id="UP000279600"/>
    </source>
</evidence>
<dbReference type="GO" id="GO:0003677">
    <property type="term" value="F:DNA binding"/>
    <property type="evidence" value="ECO:0007669"/>
    <property type="project" value="UniProtKB-KW"/>
</dbReference>
<dbReference type="GO" id="GO:0003700">
    <property type="term" value="F:DNA-binding transcription factor activity"/>
    <property type="evidence" value="ECO:0007669"/>
    <property type="project" value="InterPro"/>
</dbReference>
<evidence type="ECO:0000256" key="3">
    <source>
        <dbReference type="ARBA" id="ARBA00023163"/>
    </source>
</evidence>
<reference evidence="5 6" key="1">
    <citation type="submission" date="2018-12" db="EMBL/GenBank/DDBJ databases">
        <title>Complete genome of Nonlabens sp. MJ115.</title>
        <authorList>
            <person name="Choi H.S."/>
            <person name="Jung J."/>
        </authorList>
    </citation>
    <scope>NUCLEOTIDE SEQUENCE [LARGE SCALE GENOMIC DNA]</scope>
    <source>
        <strain evidence="5 6">MJ115</strain>
    </source>
</reference>
<dbReference type="Gene3D" id="1.10.10.10">
    <property type="entry name" value="Winged helix-like DNA-binding domain superfamily/Winged helix DNA-binding domain"/>
    <property type="match status" value="1"/>
</dbReference>
<dbReference type="EMBL" id="CP034549">
    <property type="protein sequence ID" value="AZQ43161.1"/>
    <property type="molecule type" value="Genomic_DNA"/>
</dbReference>
<dbReference type="RefSeq" id="WP_126445298.1">
    <property type="nucleotide sequence ID" value="NZ_CP034549.1"/>
</dbReference>
<dbReference type="InterPro" id="IPR036388">
    <property type="entry name" value="WH-like_DNA-bd_sf"/>
</dbReference>
<protein>
    <submittedName>
        <fullName evidence="5">ArsR family transcriptional regulator</fullName>
    </submittedName>
</protein>
<keyword evidence="1" id="KW-0805">Transcription regulation</keyword>
<sequence length="110" mass="11781">MGATKISNYSSEQLVVSAFAKALSHPARIAIIQHLVSRETCVCGDLVLEIGLAQATISQHLKALKETGLIQGTITGTSTCYCINQAVWSQLQDTLGTFLNTPAKEKINCC</sequence>
<gene>
    <name evidence="5" type="ORF">EJ995_02520</name>
</gene>